<comment type="caution">
    <text evidence="2">The sequence shown here is derived from an EMBL/GenBank/DDBJ whole genome shotgun (WGS) entry which is preliminary data.</text>
</comment>
<sequence>MADEQSNNKLLLFYIITPMSLVVFILSMSIILLLTRSNHQRKKIHNKNHLKTKHLSSIPMSDSNPYTDDILYETNKKKLIVDKPRLFPIKSDTSIPCPLYSVSSSYSLPSLILSAPSPPPPAIPPATPQYFSVHRLYKSYV</sequence>
<gene>
    <name evidence="2" type="ORF">UJA718_LOCUS38217</name>
</gene>
<proteinExistence type="predicted"/>
<dbReference type="EMBL" id="CAJOBP010038884">
    <property type="protein sequence ID" value="CAF4738477.1"/>
    <property type="molecule type" value="Genomic_DNA"/>
</dbReference>
<reference evidence="2" key="1">
    <citation type="submission" date="2021-02" db="EMBL/GenBank/DDBJ databases">
        <authorList>
            <person name="Nowell W R."/>
        </authorList>
    </citation>
    <scope>NUCLEOTIDE SEQUENCE</scope>
</reference>
<keyword evidence="3" id="KW-1185">Reference proteome</keyword>
<dbReference type="Proteomes" id="UP000663873">
    <property type="component" value="Unassembled WGS sequence"/>
</dbReference>
<keyword evidence="1" id="KW-0812">Transmembrane</keyword>
<evidence type="ECO:0000256" key="1">
    <source>
        <dbReference type="SAM" id="Phobius"/>
    </source>
</evidence>
<feature type="transmembrane region" description="Helical" evidence="1">
    <location>
        <begin position="12"/>
        <end position="34"/>
    </location>
</feature>
<name>A0A821KIA9_9BILA</name>
<keyword evidence="1" id="KW-0472">Membrane</keyword>
<evidence type="ECO:0000313" key="3">
    <source>
        <dbReference type="Proteomes" id="UP000663873"/>
    </source>
</evidence>
<evidence type="ECO:0000313" key="2">
    <source>
        <dbReference type="EMBL" id="CAF4738477.1"/>
    </source>
</evidence>
<accession>A0A821KIA9</accession>
<keyword evidence="1" id="KW-1133">Transmembrane helix</keyword>
<dbReference type="AlphaFoldDB" id="A0A821KIA9"/>
<protein>
    <submittedName>
        <fullName evidence="2">Uncharacterized protein</fullName>
    </submittedName>
</protein>
<organism evidence="2 3">
    <name type="scientific">Rotaria socialis</name>
    <dbReference type="NCBI Taxonomy" id="392032"/>
    <lineage>
        <taxon>Eukaryota</taxon>
        <taxon>Metazoa</taxon>
        <taxon>Spiralia</taxon>
        <taxon>Gnathifera</taxon>
        <taxon>Rotifera</taxon>
        <taxon>Eurotatoria</taxon>
        <taxon>Bdelloidea</taxon>
        <taxon>Philodinida</taxon>
        <taxon>Philodinidae</taxon>
        <taxon>Rotaria</taxon>
    </lineage>
</organism>